<accession>A0A7J0H8V6</accession>
<dbReference type="EMBL" id="BJWL01000028">
    <property type="protein sequence ID" value="GFZ19533.1"/>
    <property type="molecule type" value="Genomic_DNA"/>
</dbReference>
<sequence>MLACVAVTVGFKTTDKIGNAYGIAVGVCNDAYFLIPGPHHDYDMKNPFRSHNLIRSRYWNHRAFLLESYELDNKISPEKVKEIVVDTNFCPIPGLAIFYSELVHGILPIFKHYVANVYALHLVLIVQPNELNVFHCVVRYGYTDARNEQELLETMLVEMLKDFVREDWLFASMKAMIKRRIESQTMWQRSRIRKEDLDKLRLQLLEEEFETNR</sequence>
<reference evidence="1 2" key="1">
    <citation type="submission" date="2019-07" db="EMBL/GenBank/DDBJ databases">
        <title>De Novo Assembly of kiwifruit Actinidia rufa.</title>
        <authorList>
            <person name="Sugita-Konishi S."/>
            <person name="Sato K."/>
            <person name="Mori E."/>
            <person name="Abe Y."/>
            <person name="Kisaki G."/>
            <person name="Hamano K."/>
            <person name="Suezawa K."/>
            <person name="Otani M."/>
            <person name="Fukuda T."/>
            <person name="Manabe T."/>
            <person name="Gomi K."/>
            <person name="Tabuchi M."/>
            <person name="Akimitsu K."/>
            <person name="Kataoka I."/>
        </authorList>
    </citation>
    <scope>NUCLEOTIDE SEQUENCE [LARGE SCALE GENOMIC DNA]</scope>
    <source>
        <strain evidence="2">cv. Fuchu</strain>
    </source>
</reference>
<evidence type="ECO:0000313" key="2">
    <source>
        <dbReference type="Proteomes" id="UP000585474"/>
    </source>
</evidence>
<protein>
    <submittedName>
        <fullName evidence="1">Uncharacterized protein</fullName>
    </submittedName>
</protein>
<name>A0A7J0H8V6_9ERIC</name>
<comment type="caution">
    <text evidence="1">The sequence shown here is derived from an EMBL/GenBank/DDBJ whole genome shotgun (WGS) entry which is preliminary data.</text>
</comment>
<keyword evidence="2" id="KW-1185">Reference proteome</keyword>
<gene>
    <name evidence="1" type="ORF">Acr_28g0002380</name>
</gene>
<dbReference type="GO" id="GO:0016020">
    <property type="term" value="C:membrane"/>
    <property type="evidence" value="ECO:0007669"/>
    <property type="project" value="InterPro"/>
</dbReference>
<dbReference type="PANTHER" id="PTHR30540:SF87">
    <property type="entry name" value="POTASSIUM TRANSPORTER"/>
    <property type="match status" value="1"/>
</dbReference>
<dbReference type="PANTHER" id="PTHR30540">
    <property type="entry name" value="OSMOTIC STRESS POTASSIUM TRANSPORTER"/>
    <property type="match status" value="1"/>
</dbReference>
<dbReference type="AlphaFoldDB" id="A0A7J0H8V6"/>
<dbReference type="InterPro" id="IPR003855">
    <property type="entry name" value="K+_transporter"/>
</dbReference>
<organism evidence="1 2">
    <name type="scientific">Actinidia rufa</name>
    <dbReference type="NCBI Taxonomy" id="165716"/>
    <lineage>
        <taxon>Eukaryota</taxon>
        <taxon>Viridiplantae</taxon>
        <taxon>Streptophyta</taxon>
        <taxon>Embryophyta</taxon>
        <taxon>Tracheophyta</taxon>
        <taxon>Spermatophyta</taxon>
        <taxon>Magnoliopsida</taxon>
        <taxon>eudicotyledons</taxon>
        <taxon>Gunneridae</taxon>
        <taxon>Pentapetalae</taxon>
        <taxon>asterids</taxon>
        <taxon>Ericales</taxon>
        <taxon>Actinidiaceae</taxon>
        <taxon>Actinidia</taxon>
    </lineage>
</organism>
<dbReference type="GO" id="GO:0015079">
    <property type="term" value="F:potassium ion transmembrane transporter activity"/>
    <property type="evidence" value="ECO:0007669"/>
    <property type="project" value="InterPro"/>
</dbReference>
<evidence type="ECO:0000313" key="1">
    <source>
        <dbReference type="EMBL" id="GFZ19533.1"/>
    </source>
</evidence>
<dbReference type="OrthoDB" id="504708at2759"/>
<dbReference type="Proteomes" id="UP000585474">
    <property type="component" value="Unassembled WGS sequence"/>
</dbReference>
<proteinExistence type="predicted"/>